<dbReference type="PROSITE" id="PS51257">
    <property type="entry name" value="PROKAR_LIPOPROTEIN"/>
    <property type="match status" value="1"/>
</dbReference>
<sequence length="666" mass="76317">MRKKFLLLTVSLAVGSILLASCASLERAKLYYSAGKTEEARKELEPLVKRGFPEAYYLMGKLIAEGKLPNSKREDAAYYYEKAYELGYLKAGKALGYLYKSLGDHERALKWLKRASENGDLPAKVALLKLKLTLGRIEEGEIRELLELTKDNPKVLVDVGSHYLKLGKDDLAEKYFKEAYSRGVTLAGLRLAKVYLRTGRESEAEGLLREVYRKTGEKEAALLLGKIYEKRARELKFTFCPLEKAGTAKDYFLLRLGLKRDRELLFRRAQEWYERAFPSLEAEYRYKRIEWTLKGERCKDLEIIHLFAEKGVKAALLDLRRCEESPKRSKAKELLEEGNLEEACTLGSSSAEIELALEKERENPELAGAVFYYYAKEKRVPKAMFALSELYFKYGNEEEGLKWLKEAARQKYVPAVRRLALYLLEHGNEREAVKHFRFLEEKGYCSASLRLGAIYEGDYGNELVDFDKALHHYKVALSRNCTEAYYRAAKLLFTIGRPEEAFRLARKYLLLSSEEKNRVKAFVLLSKVELLAGRLKESAKYMEMAIEGGYVPGYRELRVLLPYLRKELLLRNRVIGRVYFLLAKEFVQTDFELGFCLAYKATLAGAPQAASFLFRLGAKVDSEEKALFLRKVDSSPETCGKVIEKKKMAILQKITTYDSSSVSDAQ</sequence>
<dbReference type="InterPro" id="IPR050767">
    <property type="entry name" value="Sel1_AlgK"/>
</dbReference>
<dbReference type="Proteomes" id="UP000295777">
    <property type="component" value="Unassembled WGS sequence"/>
</dbReference>
<dbReference type="SUPFAM" id="SSF81901">
    <property type="entry name" value="HCP-like"/>
    <property type="match status" value="2"/>
</dbReference>
<dbReference type="Pfam" id="PF08238">
    <property type="entry name" value="Sel1"/>
    <property type="match status" value="3"/>
</dbReference>
<dbReference type="Gene3D" id="1.25.40.10">
    <property type="entry name" value="Tetratricopeptide repeat domain"/>
    <property type="match status" value="2"/>
</dbReference>
<evidence type="ECO:0000313" key="3">
    <source>
        <dbReference type="Proteomes" id="UP000295777"/>
    </source>
</evidence>
<gene>
    <name evidence="2" type="ORF">CLV27_0140</name>
</gene>
<organism evidence="2 3">
    <name type="scientific">Phorcysia thermohydrogeniphila</name>
    <dbReference type="NCBI Taxonomy" id="936138"/>
    <lineage>
        <taxon>Bacteria</taxon>
        <taxon>Pseudomonadati</taxon>
        <taxon>Aquificota</taxon>
        <taxon>Aquificia</taxon>
        <taxon>Desulfurobacteriales</taxon>
        <taxon>Desulfurobacteriaceae</taxon>
        <taxon>Phorcysia</taxon>
    </lineage>
</organism>
<accession>A0A4R1GK18</accession>
<dbReference type="SMART" id="SM00671">
    <property type="entry name" value="SEL1"/>
    <property type="match status" value="5"/>
</dbReference>
<dbReference type="RefSeq" id="WP_132524787.1">
    <property type="nucleotide sequence ID" value="NZ_SMFV01000001.1"/>
</dbReference>
<reference evidence="2 3" key="1">
    <citation type="submission" date="2019-03" db="EMBL/GenBank/DDBJ databases">
        <title>Genomic Encyclopedia of Archaeal and Bacterial Type Strains, Phase II (KMG-II): from individual species to whole genera.</title>
        <authorList>
            <person name="Goeker M."/>
        </authorList>
    </citation>
    <scope>NUCLEOTIDE SEQUENCE [LARGE SCALE GENOMIC DNA]</scope>
    <source>
        <strain evidence="2 3">DSM 24425</strain>
    </source>
</reference>
<evidence type="ECO:0000313" key="2">
    <source>
        <dbReference type="EMBL" id="TCK06339.1"/>
    </source>
</evidence>
<dbReference type="Pfam" id="PF13432">
    <property type="entry name" value="TPR_16"/>
    <property type="match status" value="1"/>
</dbReference>
<feature type="chain" id="PRO_5020800566" description="TPR repeat protein" evidence="1">
    <location>
        <begin position="21"/>
        <end position="666"/>
    </location>
</feature>
<evidence type="ECO:0008006" key="4">
    <source>
        <dbReference type="Google" id="ProtNLM"/>
    </source>
</evidence>
<dbReference type="Pfam" id="PF13181">
    <property type="entry name" value="TPR_8"/>
    <property type="match status" value="1"/>
</dbReference>
<proteinExistence type="predicted"/>
<keyword evidence="3" id="KW-1185">Reference proteome</keyword>
<dbReference type="AlphaFoldDB" id="A0A4R1GK18"/>
<protein>
    <recommendedName>
        <fullName evidence="4">TPR repeat protein</fullName>
    </recommendedName>
</protein>
<feature type="signal peptide" evidence="1">
    <location>
        <begin position="1"/>
        <end position="20"/>
    </location>
</feature>
<comment type="caution">
    <text evidence="2">The sequence shown here is derived from an EMBL/GenBank/DDBJ whole genome shotgun (WGS) entry which is preliminary data.</text>
</comment>
<dbReference type="OrthoDB" id="879166at2"/>
<dbReference type="PANTHER" id="PTHR11102">
    <property type="entry name" value="SEL-1-LIKE PROTEIN"/>
    <property type="match status" value="1"/>
</dbReference>
<evidence type="ECO:0000256" key="1">
    <source>
        <dbReference type="SAM" id="SignalP"/>
    </source>
</evidence>
<dbReference type="InterPro" id="IPR019734">
    <property type="entry name" value="TPR_rpt"/>
</dbReference>
<dbReference type="InterPro" id="IPR006597">
    <property type="entry name" value="Sel1-like"/>
</dbReference>
<dbReference type="EMBL" id="SMFV01000001">
    <property type="protein sequence ID" value="TCK06339.1"/>
    <property type="molecule type" value="Genomic_DNA"/>
</dbReference>
<name>A0A4R1GK18_9BACT</name>
<dbReference type="InterPro" id="IPR011990">
    <property type="entry name" value="TPR-like_helical_dom_sf"/>
</dbReference>
<dbReference type="PANTHER" id="PTHR11102:SF160">
    <property type="entry name" value="ERAD-ASSOCIATED E3 UBIQUITIN-PROTEIN LIGASE COMPONENT HRD3"/>
    <property type="match status" value="1"/>
</dbReference>
<keyword evidence="1" id="KW-0732">Signal</keyword>